<feature type="transmembrane region" description="Helical" evidence="1">
    <location>
        <begin position="90"/>
        <end position="112"/>
    </location>
</feature>
<dbReference type="STRING" id="279238.Saro_2258"/>
<keyword evidence="1" id="KW-1133">Transmembrane helix</keyword>
<feature type="transmembrane region" description="Helical" evidence="1">
    <location>
        <begin position="50"/>
        <end position="69"/>
    </location>
</feature>
<accession>Q2G628</accession>
<dbReference type="KEGG" id="nar:Saro_2258"/>
<protein>
    <recommendedName>
        <fullName evidence="4">Ferric oxidoreductase domain-containing protein</fullName>
    </recommendedName>
</protein>
<evidence type="ECO:0000256" key="1">
    <source>
        <dbReference type="SAM" id="Phobius"/>
    </source>
</evidence>
<dbReference type="HOGENOM" id="CLU_104962_0_0_5"/>
<reference evidence="3" key="1">
    <citation type="submission" date="2006-01" db="EMBL/GenBank/DDBJ databases">
        <title>Complete sequence of Novosphingobium aromaticivorans DSM 12444.</title>
        <authorList>
            <consortium name="US DOE Joint Genome Institute"/>
            <person name="Copeland A."/>
            <person name="Lucas S."/>
            <person name="Lapidus A."/>
            <person name="Barry K."/>
            <person name="Detter J.C."/>
            <person name="Glavina T."/>
            <person name="Hammon N."/>
            <person name="Israni S."/>
            <person name="Pitluck S."/>
            <person name="Chain P."/>
            <person name="Malfatti S."/>
            <person name="Shin M."/>
            <person name="Vergez L."/>
            <person name="Schmutz J."/>
            <person name="Larimer F."/>
            <person name="Land M."/>
            <person name="Kyrpides N."/>
            <person name="Ivanova N."/>
            <person name="Fredrickson J."/>
            <person name="Balkwill D."/>
            <person name="Romine M.F."/>
            <person name="Richardson P."/>
        </authorList>
    </citation>
    <scope>NUCLEOTIDE SEQUENCE [LARGE SCALE GENOMIC DNA]</scope>
    <source>
        <strain evidence="3">ATCC 700278 / DSM 12444 / CCUG 56034 / CIP 105152 / NBRC 16084 / F199</strain>
    </source>
</reference>
<feature type="transmembrane region" description="Helical" evidence="1">
    <location>
        <begin position="21"/>
        <end position="38"/>
    </location>
</feature>
<dbReference type="AlphaFoldDB" id="Q2G628"/>
<feature type="transmembrane region" description="Helical" evidence="1">
    <location>
        <begin position="151"/>
        <end position="170"/>
    </location>
</feature>
<sequence>MLASAQGVRLTGEEGDMTSKWPTMLGAVAGAAALGAGLQVGGTGLEGWHLAARWTARIGFPIFLITYAASSFARLSPAPWSRGLVRDRRWWGLGFAASHTIHLFALIVALRLDPEPRTLVSLIPGGIAYAFIFAMALTSNDAAMRTLGRNWKRLHTLGIHVIWLIFTLAYAKRIPLAESRAIAVPMTLLALAALGLRVLARRPRRAAGLA</sequence>
<keyword evidence="3" id="KW-1185">Reference proteome</keyword>
<keyword evidence="1" id="KW-0812">Transmembrane</keyword>
<keyword evidence="1" id="KW-0472">Membrane</keyword>
<proteinExistence type="predicted"/>
<evidence type="ECO:0008006" key="4">
    <source>
        <dbReference type="Google" id="ProtNLM"/>
    </source>
</evidence>
<organism evidence="2 3">
    <name type="scientific">Novosphingobium aromaticivorans (strain ATCC 700278 / DSM 12444 / CCUG 56034 / CIP 105152 / NBRC 16084 / F199)</name>
    <dbReference type="NCBI Taxonomy" id="279238"/>
    <lineage>
        <taxon>Bacteria</taxon>
        <taxon>Pseudomonadati</taxon>
        <taxon>Pseudomonadota</taxon>
        <taxon>Alphaproteobacteria</taxon>
        <taxon>Sphingomonadales</taxon>
        <taxon>Sphingomonadaceae</taxon>
        <taxon>Novosphingobium</taxon>
    </lineage>
</organism>
<gene>
    <name evidence="2" type="ordered locus">Saro_2258</name>
</gene>
<feature type="transmembrane region" description="Helical" evidence="1">
    <location>
        <begin position="182"/>
        <end position="200"/>
    </location>
</feature>
<evidence type="ECO:0000313" key="2">
    <source>
        <dbReference type="EMBL" id="ABD26695.1"/>
    </source>
</evidence>
<evidence type="ECO:0000313" key="3">
    <source>
        <dbReference type="Proteomes" id="UP000009134"/>
    </source>
</evidence>
<feature type="transmembrane region" description="Helical" evidence="1">
    <location>
        <begin position="118"/>
        <end position="139"/>
    </location>
</feature>
<dbReference type="eggNOG" id="COG2717">
    <property type="taxonomic scope" value="Bacteria"/>
</dbReference>
<dbReference type="Proteomes" id="UP000009134">
    <property type="component" value="Chromosome"/>
</dbReference>
<dbReference type="EMBL" id="CP000248">
    <property type="protein sequence ID" value="ABD26695.1"/>
    <property type="molecule type" value="Genomic_DNA"/>
</dbReference>
<name>Q2G628_NOVAD</name>